<dbReference type="InParanoid" id="A0A7M7NDL9"/>
<evidence type="ECO:0000313" key="3">
    <source>
        <dbReference type="Proteomes" id="UP000007110"/>
    </source>
</evidence>
<reference evidence="3" key="1">
    <citation type="submission" date="2015-02" db="EMBL/GenBank/DDBJ databases">
        <title>Genome sequencing for Strongylocentrotus purpuratus.</title>
        <authorList>
            <person name="Murali S."/>
            <person name="Liu Y."/>
            <person name="Vee V."/>
            <person name="English A."/>
            <person name="Wang M."/>
            <person name="Skinner E."/>
            <person name="Han Y."/>
            <person name="Muzny D.M."/>
            <person name="Worley K.C."/>
            <person name="Gibbs R.A."/>
        </authorList>
    </citation>
    <scope>NUCLEOTIDE SEQUENCE</scope>
</reference>
<accession>A0A7M7NDL9</accession>
<dbReference type="Proteomes" id="UP000007110">
    <property type="component" value="Unassembled WGS sequence"/>
</dbReference>
<organism evidence="2 3">
    <name type="scientific">Strongylocentrotus purpuratus</name>
    <name type="common">Purple sea urchin</name>
    <dbReference type="NCBI Taxonomy" id="7668"/>
    <lineage>
        <taxon>Eukaryota</taxon>
        <taxon>Metazoa</taxon>
        <taxon>Echinodermata</taxon>
        <taxon>Eleutherozoa</taxon>
        <taxon>Echinozoa</taxon>
        <taxon>Echinoidea</taxon>
        <taxon>Euechinoidea</taxon>
        <taxon>Echinacea</taxon>
        <taxon>Camarodonta</taxon>
        <taxon>Echinidea</taxon>
        <taxon>Strongylocentrotidae</taxon>
        <taxon>Strongylocentrotus</taxon>
    </lineage>
</organism>
<dbReference type="PANTHER" id="PTHR46670:SF3">
    <property type="entry name" value="ENDONUCLEASE_EXONUCLEASE_PHOSPHATASE DOMAIN-CONTAINING PROTEIN"/>
    <property type="match status" value="1"/>
</dbReference>
<evidence type="ECO:0000313" key="2">
    <source>
        <dbReference type="EnsemblMetazoa" id="XP_030834146"/>
    </source>
</evidence>
<dbReference type="EnsemblMetazoa" id="XM_030978286">
    <property type="protein sequence ID" value="XP_030834146"/>
    <property type="gene ID" value="LOC115921145"/>
</dbReference>
<dbReference type="OMA" id="LEVHIVI"/>
<feature type="domain" description="Reverse transcriptase" evidence="1">
    <location>
        <begin position="202"/>
        <end position="359"/>
    </location>
</feature>
<keyword evidence="3" id="KW-1185">Reference proteome</keyword>
<proteinExistence type="predicted"/>
<dbReference type="PROSITE" id="PS50878">
    <property type="entry name" value="RT_POL"/>
    <property type="match status" value="1"/>
</dbReference>
<dbReference type="GeneID" id="115921145"/>
<sequence length="359" mass="41478">MLRELLDKHAPLQTCVIVEQPAVPWYKNIADAKRKRRQLERRWRRTKALVYKEIFRKHRNRVKELFAEAKADFYNELIVDCGNDQKALYAIINKLLHRKTESTTALPHLASKFSRYFIGKIESIRCNLQSDMSSSDGVELDNEITSSGSERLNTLAPTSPLEVHIVIRRTPAKSCSLYPIPTSVVKENDELMAKLISRIVNASLNQGKFSEELKLAHVTPVLKKSSLDRDEMSSYRSISNLPFLVKVLEKVVAKRLTSHLQEYDLHETMQSSYKRLHSVETALLKIYNDILRAVDNKKADMVIILDLSAAFDTIDHTVLLQRLQRDLKVDDTALEWFRSYLHCRRQAVTSMELCRMKLP</sequence>
<dbReference type="OrthoDB" id="5980064at2759"/>
<dbReference type="Pfam" id="PF00078">
    <property type="entry name" value="RVT_1"/>
    <property type="match status" value="1"/>
</dbReference>
<protein>
    <recommendedName>
        <fullName evidence="1">Reverse transcriptase domain-containing protein</fullName>
    </recommendedName>
</protein>
<dbReference type="AlphaFoldDB" id="A0A7M7NDL9"/>
<reference evidence="2" key="2">
    <citation type="submission" date="2021-01" db="UniProtKB">
        <authorList>
            <consortium name="EnsemblMetazoa"/>
        </authorList>
    </citation>
    <scope>IDENTIFICATION</scope>
</reference>
<dbReference type="KEGG" id="spu:115921145"/>
<dbReference type="RefSeq" id="XP_030834146.1">
    <property type="nucleotide sequence ID" value="XM_030978286.1"/>
</dbReference>
<evidence type="ECO:0000259" key="1">
    <source>
        <dbReference type="PROSITE" id="PS50878"/>
    </source>
</evidence>
<dbReference type="PANTHER" id="PTHR46670">
    <property type="entry name" value="ENDO/EXONUCLEASE/PHOSPHATASE DOMAIN-CONTAINING PROTEIN"/>
    <property type="match status" value="1"/>
</dbReference>
<dbReference type="InterPro" id="IPR000477">
    <property type="entry name" value="RT_dom"/>
</dbReference>
<name>A0A7M7NDL9_STRPU</name>